<dbReference type="Pfam" id="PF00005">
    <property type="entry name" value="ABC_tran"/>
    <property type="match status" value="1"/>
</dbReference>
<organism evidence="5 6">
    <name type="scientific">candidate division CSSED10-310 bacterium</name>
    <dbReference type="NCBI Taxonomy" id="2855610"/>
    <lineage>
        <taxon>Bacteria</taxon>
        <taxon>Bacteria division CSSED10-310</taxon>
    </lineage>
</organism>
<evidence type="ECO:0000313" key="5">
    <source>
        <dbReference type="EMBL" id="MFC1849384.1"/>
    </source>
</evidence>
<dbReference type="SMART" id="SM00382">
    <property type="entry name" value="AAA"/>
    <property type="match status" value="1"/>
</dbReference>
<dbReference type="SUPFAM" id="SSF52540">
    <property type="entry name" value="P-loop containing nucleoside triphosphate hydrolases"/>
    <property type="match status" value="1"/>
</dbReference>
<dbReference type="InterPro" id="IPR051782">
    <property type="entry name" value="ABC_Transporter_VariousFunc"/>
</dbReference>
<dbReference type="Proteomes" id="UP001594351">
    <property type="component" value="Unassembled WGS sequence"/>
</dbReference>
<dbReference type="GO" id="GO:0005524">
    <property type="term" value="F:ATP binding"/>
    <property type="evidence" value="ECO:0007669"/>
    <property type="project" value="UniProtKB-KW"/>
</dbReference>
<dbReference type="PANTHER" id="PTHR42939">
    <property type="entry name" value="ABC TRANSPORTER ATP-BINDING PROTEIN ALBC-RELATED"/>
    <property type="match status" value="1"/>
</dbReference>
<sequence>MIKVEDLVKEYGSLRAVDKLSFDIKKGEILGLVGPNGAGKTTTLRCMVGIIPPSAGQIFIAGYDLLKQPIDAKQRLAFIPDEPRLFDYLTVWDHILLFSRLYGVTDGHLRGGELLQEFDLFEKRDAFPSELSRGMKQKAVIALALLHRPEVLILDEPLTGLDPTAMHKMKQTISKTAAQGVSVVVSSHMLDLIEEISSSIIIIQKGKKLLEGSMDVIRKAVPDLTDSADLEDIFIRATNNERNHE</sequence>
<keyword evidence="3 5" id="KW-0067">ATP-binding</keyword>
<name>A0ABV6YT54_UNCC1</name>
<reference evidence="5 6" key="1">
    <citation type="submission" date="2024-09" db="EMBL/GenBank/DDBJ databases">
        <title>Laminarin stimulates single cell rates of sulfate reduction while oxygen inhibits transcriptomic activity in coastal marine sediment.</title>
        <authorList>
            <person name="Lindsay M."/>
            <person name="Orcutt B."/>
            <person name="Emerson D."/>
            <person name="Stepanauskas R."/>
            <person name="D'Angelo T."/>
        </authorList>
    </citation>
    <scope>NUCLEOTIDE SEQUENCE [LARGE SCALE GENOMIC DNA]</scope>
    <source>
        <strain evidence="5">SAG AM-311-K15</strain>
    </source>
</reference>
<keyword evidence="6" id="KW-1185">Reference proteome</keyword>
<evidence type="ECO:0000256" key="1">
    <source>
        <dbReference type="ARBA" id="ARBA00022448"/>
    </source>
</evidence>
<proteinExistence type="predicted"/>
<evidence type="ECO:0000259" key="4">
    <source>
        <dbReference type="PROSITE" id="PS50893"/>
    </source>
</evidence>
<dbReference type="InterPro" id="IPR003593">
    <property type="entry name" value="AAA+_ATPase"/>
</dbReference>
<dbReference type="CDD" id="cd03230">
    <property type="entry name" value="ABC_DR_subfamily_A"/>
    <property type="match status" value="1"/>
</dbReference>
<protein>
    <submittedName>
        <fullName evidence="5">ABC transporter ATP-binding protein</fullName>
    </submittedName>
</protein>
<dbReference type="Gene3D" id="3.40.50.300">
    <property type="entry name" value="P-loop containing nucleotide triphosphate hydrolases"/>
    <property type="match status" value="1"/>
</dbReference>
<dbReference type="PANTHER" id="PTHR42939:SF1">
    <property type="entry name" value="ABC TRANSPORTER ATP-BINDING PROTEIN ALBC-RELATED"/>
    <property type="match status" value="1"/>
</dbReference>
<dbReference type="PROSITE" id="PS50893">
    <property type="entry name" value="ABC_TRANSPORTER_2"/>
    <property type="match status" value="1"/>
</dbReference>
<feature type="domain" description="ABC transporter" evidence="4">
    <location>
        <begin position="2"/>
        <end position="230"/>
    </location>
</feature>
<evidence type="ECO:0000256" key="2">
    <source>
        <dbReference type="ARBA" id="ARBA00022741"/>
    </source>
</evidence>
<keyword evidence="2" id="KW-0547">Nucleotide-binding</keyword>
<dbReference type="InterPro" id="IPR027417">
    <property type="entry name" value="P-loop_NTPase"/>
</dbReference>
<evidence type="ECO:0000256" key="3">
    <source>
        <dbReference type="ARBA" id="ARBA00022840"/>
    </source>
</evidence>
<keyword evidence="1" id="KW-0813">Transport</keyword>
<dbReference type="EMBL" id="JBHPBY010000035">
    <property type="protein sequence ID" value="MFC1849384.1"/>
    <property type="molecule type" value="Genomic_DNA"/>
</dbReference>
<evidence type="ECO:0000313" key="6">
    <source>
        <dbReference type="Proteomes" id="UP001594351"/>
    </source>
</evidence>
<accession>A0ABV6YT54</accession>
<dbReference type="InterPro" id="IPR003439">
    <property type="entry name" value="ABC_transporter-like_ATP-bd"/>
</dbReference>
<comment type="caution">
    <text evidence="5">The sequence shown here is derived from an EMBL/GenBank/DDBJ whole genome shotgun (WGS) entry which is preliminary data.</text>
</comment>
<gene>
    <name evidence="5" type="ORF">ACFL27_04160</name>
</gene>